<name>A0ABP7MIF5_9BACT</name>
<evidence type="ECO:0000313" key="2">
    <source>
        <dbReference type="Proteomes" id="UP001499909"/>
    </source>
</evidence>
<keyword evidence="2" id="KW-1185">Reference proteome</keyword>
<accession>A0ABP7MIF5</accession>
<sequence>MLMPAARAPKAARLVPRANAEAGYFRCAVVPARHDFNPQTPQPLMEVGLVTKPAVHYLYEPDLAAELTTPETAPVSPST</sequence>
<dbReference type="Proteomes" id="UP001499909">
    <property type="component" value="Unassembled WGS sequence"/>
</dbReference>
<dbReference type="RefSeq" id="WP_345109412.1">
    <property type="nucleotide sequence ID" value="NZ_BAABDH010000008.1"/>
</dbReference>
<gene>
    <name evidence="1" type="ORF">GCM10022406_04260</name>
</gene>
<reference evidence="2" key="1">
    <citation type="journal article" date="2019" name="Int. J. Syst. Evol. Microbiol.">
        <title>The Global Catalogue of Microorganisms (GCM) 10K type strain sequencing project: providing services to taxonomists for standard genome sequencing and annotation.</title>
        <authorList>
            <consortium name="The Broad Institute Genomics Platform"/>
            <consortium name="The Broad Institute Genome Sequencing Center for Infectious Disease"/>
            <person name="Wu L."/>
            <person name="Ma J."/>
        </authorList>
    </citation>
    <scope>NUCLEOTIDE SEQUENCE [LARGE SCALE GENOMIC DNA]</scope>
    <source>
        <strain evidence="2">JCM 17214</strain>
    </source>
</reference>
<organism evidence="1 2">
    <name type="scientific">Hymenobacter algoricola</name>
    <dbReference type="NCBI Taxonomy" id="486267"/>
    <lineage>
        <taxon>Bacteria</taxon>
        <taxon>Pseudomonadati</taxon>
        <taxon>Bacteroidota</taxon>
        <taxon>Cytophagia</taxon>
        <taxon>Cytophagales</taxon>
        <taxon>Hymenobacteraceae</taxon>
        <taxon>Hymenobacter</taxon>
    </lineage>
</organism>
<protein>
    <submittedName>
        <fullName evidence="1">Uncharacterized protein</fullName>
    </submittedName>
</protein>
<comment type="caution">
    <text evidence="1">The sequence shown here is derived from an EMBL/GenBank/DDBJ whole genome shotgun (WGS) entry which is preliminary data.</text>
</comment>
<evidence type="ECO:0000313" key="1">
    <source>
        <dbReference type="EMBL" id="GAA3921204.1"/>
    </source>
</evidence>
<proteinExistence type="predicted"/>
<dbReference type="EMBL" id="BAABDH010000008">
    <property type="protein sequence ID" value="GAA3921204.1"/>
    <property type="molecule type" value="Genomic_DNA"/>
</dbReference>